<keyword evidence="2" id="KW-1185">Reference proteome</keyword>
<evidence type="ECO:0000313" key="2">
    <source>
        <dbReference type="Proteomes" id="UP000233365"/>
    </source>
</evidence>
<accession>A0ABX4RCP9</accession>
<evidence type="ECO:0008006" key="3">
    <source>
        <dbReference type="Google" id="ProtNLM"/>
    </source>
</evidence>
<dbReference type="SUPFAM" id="SSF51161">
    <property type="entry name" value="Trimeric LpxA-like enzymes"/>
    <property type="match status" value="1"/>
</dbReference>
<dbReference type="Proteomes" id="UP000233365">
    <property type="component" value="Unassembled WGS sequence"/>
</dbReference>
<dbReference type="RefSeq" id="WP_170310078.1">
    <property type="nucleotide sequence ID" value="NZ_JBLWWB010000014.1"/>
</dbReference>
<protein>
    <recommendedName>
        <fullName evidence="3">DUF342 domain-containing protein</fullName>
    </recommendedName>
</protein>
<dbReference type="InterPro" id="IPR011004">
    <property type="entry name" value="Trimer_LpxA-like_sf"/>
</dbReference>
<dbReference type="Gene3D" id="2.160.10.10">
    <property type="entry name" value="Hexapeptide repeat proteins"/>
    <property type="match status" value="1"/>
</dbReference>
<comment type="caution">
    <text evidence="1">The sequence shown here is derived from an EMBL/GenBank/DDBJ whole genome shotgun (WGS) entry which is preliminary data.</text>
</comment>
<sequence>MTPDQMIDQIDRYRHEAGYLGIAETIALGRSGNIVFDPFSTLVSRHITIGTHNILHPNIRLEADQDAQLMIGNGNMFASGTTIMAQTGPIRIGDENIFGPGSVTITTSHPDAMIRIGSCGRYRGTIDMDGQCVLGDGSQILGQISVQSVELAAGGSFKHPIADERGAVLKGFGKATGIRLETGKVIAGSGDFCISAQKPQSFYHPEAR</sequence>
<evidence type="ECO:0000313" key="1">
    <source>
        <dbReference type="EMBL" id="PKR52369.1"/>
    </source>
</evidence>
<name>A0ABX4RCP9_9PROT</name>
<dbReference type="EMBL" id="PGTS01000001">
    <property type="protein sequence ID" value="PKR52369.1"/>
    <property type="molecule type" value="Genomic_DNA"/>
</dbReference>
<gene>
    <name evidence="1" type="ORF">CU041_01830</name>
</gene>
<reference evidence="1 2" key="1">
    <citation type="submission" date="2017-11" db="EMBL/GenBank/DDBJ databases">
        <title>Biodiversity and function of Thalassospira species in the particle-attached aromatic-hydrocarbon-degrading consortia from the surface seawater of the China South Sea.</title>
        <authorList>
            <person name="Dong C."/>
            <person name="Liu R."/>
            <person name="Shao Z."/>
        </authorList>
    </citation>
    <scope>NUCLEOTIDE SEQUENCE [LARGE SCALE GENOMIC DNA]</scope>
    <source>
        <strain evidence="1 2">139Z-12</strain>
    </source>
</reference>
<organism evidence="1 2">
    <name type="scientific">Thalassospira povalilytica</name>
    <dbReference type="NCBI Taxonomy" id="732237"/>
    <lineage>
        <taxon>Bacteria</taxon>
        <taxon>Pseudomonadati</taxon>
        <taxon>Pseudomonadota</taxon>
        <taxon>Alphaproteobacteria</taxon>
        <taxon>Rhodospirillales</taxon>
        <taxon>Thalassospiraceae</taxon>
        <taxon>Thalassospira</taxon>
    </lineage>
</organism>
<proteinExistence type="predicted"/>